<sequence>MRVSSLILLSLWGITHLMPAHAMPVFARYYKQQYGYMPSCHACHTEGGGTPLNNYGKTFKDNGKTLAAFGKMASLDSDGDGIVNSLEAQAKANPADKNSTPAKTGNWLDLASLIPKEVQALFPTIRAWLPKDAVLTATDIATAKTMGASLSMADENTIYIPVENQRPAGTALIFPAQYQGKTFFLLMATDKQLKITQIKVMNATEVPAAKSSSVYGKFVGMAAQSVPAPSSKDLDAAITQAVKNAGVLLYVRLKGA</sequence>
<evidence type="ECO:0008006" key="4">
    <source>
        <dbReference type="Google" id="ProtNLM"/>
    </source>
</evidence>
<dbReference type="RefSeq" id="WP_107864335.1">
    <property type="nucleotide sequence ID" value="NZ_QAON01000001.1"/>
</dbReference>
<protein>
    <recommendedName>
        <fullName evidence="4">Cytochrome c domain-containing protein</fullName>
    </recommendedName>
</protein>
<evidence type="ECO:0000313" key="3">
    <source>
        <dbReference type="Proteomes" id="UP000244223"/>
    </source>
</evidence>
<proteinExistence type="predicted"/>
<reference evidence="2 3" key="1">
    <citation type="submission" date="2018-04" db="EMBL/GenBank/DDBJ databases">
        <title>Genomic Encyclopedia of Archaeal and Bacterial Type Strains, Phase II (KMG-II): from individual species to whole genera.</title>
        <authorList>
            <person name="Goeker M."/>
        </authorList>
    </citation>
    <scope>NUCLEOTIDE SEQUENCE [LARGE SCALE GENOMIC DNA]</scope>
    <source>
        <strain evidence="2 3">DSM 5822</strain>
    </source>
</reference>
<dbReference type="OrthoDB" id="6717333at2"/>
<evidence type="ECO:0000313" key="2">
    <source>
        <dbReference type="EMBL" id="PTQ91322.1"/>
    </source>
</evidence>
<evidence type="ECO:0000256" key="1">
    <source>
        <dbReference type="SAM" id="SignalP"/>
    </source>
</evidence>
<accession>A0A2T5J3Z8</accession>
<gene>
    <name evidence="2" type="ORF">C8N29_101395</name>
</gene>
<keyword evidence="3" id="KW-1185">Reference proteome</keyword>
<dbReference type="EMBL" id="QAON01000001">
    <property type="protein sequence ID" value="PTQ91322.1"/>
    <property type="molecule type" value="Genomic_DNA"/>
</dbReference>
<feature type="chain" id="PRO_5015518043" description="Cytochrome c domain-containing protein" evidence="1">
    <location>
        <begin position="23"/>
        <end position="256"/>
    </location>
</feature>
<keyword evidence="1" id="KW-0732">Signal</keyword>
<dbReference type="Proteomes" id="UP000244223">
    <property type="component" value="Unassembled WGS sequence"/>
</dbReference>
<name>A0A2T5J3Z8_9GAMM</name>
<feature type="signal peptide" evidence="1">
    <location>
        <begin position="1"/>
        <end position="22"/>
    </location>
</feature>
<dbReference type="AlphaFoldDB" id="A0A2T5J3Z8"/>
<comment type="caution">
    <text evidence="2">The sequence shown here is derived from an EMBL/GenBank/DDBJ whole genome shotgun (WGS) entry which is preliminary data.</text>
</comment>
<organism evidence="2 3">
    <name type="scientific">Agitococcus lubricus</name>
    <dbReference type="NCBI Taxonomy" id="1077255"/>
    <lineage>
        <taxon>Bacteria</taxon>
        <taxon>Pseudomonadati</taxon>
        <taxon>Pseudomonadota</taxon>
        <taxon>Gammaproteobacteria</taxon>
        <taxon>Moraxellales</taxon>
        <taxon>Moraxellaceae</taxon>
        <taxon>Agitococcus</taxon>
    </lineage>
</organism>